<dbReference type="Proteomes" id="UP001164761">
    <property type="component" value="Chromosome"/>
</dbReference>
<dbReference type="InterPro" id="IPR010158">
    <property type="entry name" value="Amidase_Cbmase"/>
</dbReference>
<dbReference type="PANTHER" id="PTHR32494:SF19">
    <property type="entry name" value="ALLANTOATE DEIMINASE-RELATED"/>
    <property type="match status" value="1"/>
</dbReference>
<dbReference type="EMBL" id="CP104067">
    <property type="protein sequence ID" value="WAH44162.1"/>
    <property type="molecule type" value="Genomic_DNA"/>
</dbReference>
<comment type="subunit">
    <text evidence="2">Homodimer.</text>
</comment>
<reference evidence="6" key="1">
    <citation type="submission" date="2022-08" db="EMBL/GenBank/DDBJ databases">
        <title>Alicyclobacillus fastidiosus DSM 17978, complete genome.</title>
        <authorList>
            <person name="Wang Q."/>
            <person name="Cai R."/>
            <person name="Wang Z."/>
        </authorList>
    </citation>
    <scope>NUCLEOTIDE SEQUENCE</scope>
    <source>
        <strain evidence="6">DSM 17978</strain>
    </source>
</reference>
<dbReference type="InterPro" id="IPR002933">
    <property type="entry name" value="Peptidase_M20"/>
</dbReference>
<gene>
    <name evidence="6" type="ORF">NZD89_12730</name>
</gene>
<organism evidence="6 7">
    <name type="scientific">Alicyclobacillus fastidiosus</name>
    <dbReference type="NCBI Taxonomy" id="392011"/>
    <lineage>
        <taxon>Bacteria</taxon>
        <taxon>Bacillati</taxon>
        <taxon>Bacillota</taxon>
        <taxon>Bacilli</taxon>
        <taxon>Bacillales</taxon>
        <taxon>Alicyclobacillaceae</taxon>
        <taxon>Alicyclobacillus</taxon>
    </lineage>
</organism>
<evidence type="ECO:0000256" key="4">
    <source>
        <dbReference type="ARBA" id="ARBA00022801"/>
    </source>
</evidence>
<name>A0ABY6ZMU1_9BACL</name>
<evidence type="ECO:0000256" key="2">
    <source>
        <dbReference type="ARBA" id="ARBA00011738"/>
    </source>
</evidence>
<evidence type="ECO:0000256" key="3">
    <source>
        <dbReference type="ARBA" id="ARBA00022723"/>
    </source>
</evidence>
<dbReference type="Pfam" id="PF01546">
    <property type="entry name" value="Peptidase_M20"/>
    <property type="match status" value="1"/>
</dbReference>
<comment type="cofactor">
    <cofactor evidence="1">
        <name>Mn(2+)</name>
        <dbReference type="ChEBI" id="CHEBI:29035"/>
    </cofactor>
</comment>
<dbReference type="SUPFAM" id="SSF53187">
    <property type="entry name" value="Zn-dependent exopeptidases"/>
    <property type="match status" value="1"/>
</dbReference>
<evidence type="ECO:0000313" key="6">
    <source>
        <dbReference type="EMBL" id="WAH44162.1"/>
    </source>
</evidence>
<keyword evidence="5" id="KW-0464">Manganese</keyword>
<accession>A0ABY6ZMU1</accession>
<evidence type="ECO:0000256" key="1">
    <source>
        <dbReference type="ARBA" id="ARBA00001936"/>
    </source>
</evidence>
<keyword evidence="7" id="KW-1185">Reference proteome</keyword>
<dbReference type="Gene3D" id="3.40.630.10">
    <property type="entry name" value="Zn peptidases"/>
    <property type="match status" value="1"/>
</dbReference>
<sequence>MSVDVRDVDRHRRAFALEKLRVRGHEIAKQRGFEIQFFERLTVARVACHPEVVSVMVEEGRNMQLKCPMMISGAGHDAQLMAAITDVGMVLIRCKDGISHNPKEFAEVGDIALGTELLSRVAYRYAMK</sequence>
<evidence type="ECO:0000313" key="7">
    <source>
        <dbReference type="Proteomes" id="UP001164761"/>
    </source>
</evidence>
<keyword evidence="4" id="KW-0378">Hydrolase</keyword>
<dbReference type="PANTHER" id="PTHR32494">
    <property type="entry name" value="ALLANTOATE DEIMINASE-RELATED"/>
    <property type="match status" value="1"/>
</dbReference>
<evidence type="ECO:0000256" key="5">
    <source>
        <dbReference type="ARBA" id="ARBA00023211"/>
    </source>
</evidence>
<keyword evidence="3" id="KW-0479">Metal-binding</keyword>
<protein>
    <submittedName>
        <fullName evidence="6">M20/M25/M40 family metallo-hydrolase</fullName>
    </submittedName>
</protein>
<proteinExistence type="predicted"/>
<dbReference type="Gene3D" id="3.30.70.360">
    <property type="match status" value="1"/>
</dbReference>
<dbReference type="RefSeq" id="WP_268008058.1">
    <property type="nucleotide sequence ID" value="NZ_BSUT01000001.1"/>
</dbReference>